<gene>
    <name evidence="7" type="ORF">H0H81_009275</name>
</gene>
<keyword evidence="4" id="KW-0833">Ubl conjugation pathway</keyword>
<evidence type="ECO:0000256" key="5">
    <source>
        <dbReference type="ARBA" id="ARBA00022833"/>
    </source>
</evidence>
<dbReference type="Gene3D" id="3.30.40.10">
    <property type="entry name" value="Zinc/RING finger domain, C3HC4 (zinc finger)"/>
    <property type="match status" value="1"/>
</dbReference>
<proteinExistence type="predicted"/>
<dbReference type="PANTHER" id="PTHR22770:SF47">
    <property type="entry name" value="E3 UBIQUITIN-PROTEIN LIGASE RNF216"/>
    <property type="match status" value="1"/>
</dbReference>
<evidence type="ECO:0000313" key="7">
    <source>
        <dbReference type="EMBL" id="KAG5653918.1"/>
    </source>
</evidence>
<keyword evidence="8" id="KW-1185">Reference proteome</keyword>
<evidence type="ECO:0000256" key="3">
    <source>
        <dbReference type="ARBA" id="ARBA00022771"/>
    </source>
</evidence>
<evidence type="ECO:0000256" key="2">
    <source>
        <dbReference type="ARBA" id="ARBA00022723"/>
    </source>
</evidence>
<evidence type="ECO:0008006" key="9">
    <source>
        <dbReference type="Google" id="ProtNLM"/>
    </source>
</evidence>
<evidence type="ECO:0000256" key="1">
    <source>
        <dbReference type="ARBA" id="ARBA00004906"/>
    </source>
</evidence>
<organism evidence="7 8">
    <name type="scientific">Sphagnurus paluster</name>
    <dbReference type="NCBI Taxonomy" id="117069"/>
    <lineage>
        <taxon>Eukaryota</taxon>
        <taxon>Fungi</taxon>
        <taxon>Dikarya</taxon>
        <taxon>Basidiomycota</taxon>
        <taxon>Agaricomycotina</taxon>
        <taxon>Agaricomycetes</taxon>
        <taxon>Agaricomycetidae</taxon>
        <taxon>Agaricales</taxon>
        <taxon>Tricholomatineae</taxon>
        <taxon>Lyophyllaceae</taxon>
        <taxon>Sphagnurus</taxon>
    </lineage>
</organism>
<dbReference type="OrthoDB" id="10009520at2759"/>
<protein>
    <recommendedName>
        <fullName evidence="9">RING-type domain-containing protein</fullName>
    </recommendedName>
</protein>
<reference evidence="7" key="1">
    <citation type="submission" date="2021-02" db="EMBL/GenBank/DDBJ databases">
        <authorList>
            <person name="Nieuwenhuis M."/>
            <person name="Van De Peppel L.J.J."/>
        </authorList>
    </citation>
    <scope>NUCLEOTIDE SEQUENCE</scope>
    <source>
        <strain evidence="7">D49</strain>
    </source>
</reference>
<dbReference type="InterPro" id="IPR051628">
    <property type="entry name" value="LUBAC_E3_Ligases"/>
</dbReference>
<dbReference type="GO" id="GO:0008270">
    <property type="term" value="F:zinc ion binding"/>
    <property type="evidence" value="ECO:0007669"/>
    <property type="project" value="UniProtKB-KW"/>
</dbReference>
<dbReference type="PANTHER" id="PTHR22770">
    <property type="entry name" value="UBIQUITIN CONJUGATING ENZYME 7 INTERACTING PROTEIN-RELATED"/>
    <property type="match status" value="1"/>
</dbReference>
<evidence type="ECO:0000313" key="8">
    <source>
        <dbReference type="Proteomes" id="UP000717328"/>
    </source>
</evidence>
<dbReference type="Pfam" id="PF26200">
    <property type="entry name" value="Rcat_RNF216"/>
    <property type="match status" value="1"/>
</dbReference>
<comment type="pathway">
    <text evidence="1">Protein modification; protein ubiquitination.</text>
</comment>
<dbReference type="Proteomes" id="UP000717328">
    <property type="component" value="Unassembled WGS sequence"/>
</dbReference>
<accession>A0A9P7GPL1</accession>
<comment type="caution">
    <text evidence="7">The sequence shown here is derived from an EMBL/GenBank/DDBJ whole genome shotgun (WGS) entry which is preliminary data.</text>
</comment>
<reference evidence="7" key="2">
    <citation type="submission" date="2021-10" db="EMBL/GenBank/DDBJ databases">
        <title>Phylogenomics reveals ancestral predisposition of the termite-cultivated fungus Termitomyces towards a domesticated lifestyle.</title>
        <authorList>
            <person name="Auxier B."/>
            <person name="Grum-Grzhimaylo A."/>
            <person name="Cardenas M.E."/>
            <person name="Lodge J.D."/>
            <person name="Laessoe T."/>
            <person name="Pedersen O."/>
            <person name="Smith M.E."/>
            <person name="Kuyper T.W."/>
            <person name="Franco-Molano E.A."/>
            <person name="Baroni T.J."/>
            <person name="Aanen D.K."/>
        </authorList>
    </citation>
    <scope>NUCLEOTIDE SEQUENCE</scope>
    <source>
        <strain evidence="7">D49</strain>
    </source>
</reference>
<keyword evidence="2" id="KW-0479">Metal-binding</keyword>
<name>A0A9P7GPL1_9AGAR</name>
<dbReference type="AlphaFoldDB" id="A0A9P7GPL1"/>
<dbReference type="InterPro" id="IPR013083">
    <property type="entry name" value="Znf_RING/FYVE/PHD"/>
</dbReference>
<feature type="region of interest" description="Disordered" evidence="6">
    <location>
        <begin position="76"/>
        <end position="110"/>
    </location>
</feature>
<dbReference type="EMBL" id="JABCKI010000027">
    <property type="protein sequence ID" value="KAG5653918.1"/>
    <property type="molecule type" value="Genomic_DNA"/>
</dbReference>
<dbReference type="InterPro" id="IPR047544">
    <property type="entry name" value="RING-HC_RBR_RNF216"/>
</dbReference>
<evidence type="ECO:0000256" key="6">
    <source>
        <dbReference type="SAM" id="MobiDB-lite"/>
    </source>
</evidence>
<dbReference type="CDD" id="cd16630">
    <property type="entry name" value="RING-HC_RBR_RNF216"/>
    <property type="match status" value="1"/>
</dbReference>
<sequence length="679" mass="76839">MNTTLLGDQAESLNTRALKSAKERALVHTYHILRIHPNVDRDQLHSLVVKNIDLHEDAIVELALAAVNEGRICMKPGPNNSGSAKRKHSDSDDEHSASYPERASNKRSKVDYSSIRRPFRGGRHYFDLAFNQLRTDFPDVPRDYIETILKKHKSFYAPSHLALIDEYNHYQDKPLPYVPRVTPFTRKKGKGRELHDDEFKKEREWLLQEISGRQEHEAEVECSCCYSTFPSDKEMISCHENHIFCETCVASHAENLIAVHKAVIKCMSTDDCDATFSADALRKSLPPKSMALWERLNQRREIEAAGVQLDNCPFCDWGCVIDDERVTILNHYPQTCEEAEEEKKLQGQHAIDEAMTNALMRKCPHCGKAFVKEDGVAQAAAETMETLQRNNPDFKAGDLKVILPEYQPPRPAPPQIQMRGRIRPARRRIVRAPPPDVQPPGAPRLLPATLPAQQQPLAMPGPNPFPFLPPLVPPFQPGNQEQPANPPPPFNVGYNNGLQPYFYPPFLPLSLAPANMNPFLPLQLAMPVTMHVPMPMHAPMPMHTPMPINLEALVMPPQKLNHPLQDVPLPLPETPPPPAPLTQQIQQNALTQLFVQQQLMRYQALPPPPPAEQAQQAQLLIQQQAQLMQYQMNWNWMAGMQNPPFMPTHPQAYAYRNPLLAMAPARFGIQDDHQNHGND</sequence>
<keyword evidence="5" id="KW-0862">Zinc</keyword>
<evidence type="ECO:0000256" key="4">
    <source>
        <dbReference type="ARBA" id="ARBA00022786"/>
    </source>
</evidence>
<keyword evidence="3" id="KW-0863">Zinc-finger</keyword>